<dbReference type="InterPro" id="IPR036390">
    <property type="entry name" value="WH_DNA-bd_sf"/>
</dbReference>
<dbReference type="PANTHER" id="PTHR33164:SF64">
    <property type="entry name" value="TRANSCRIPTIONAL REGULATOR SLYA"/>
    <property type="match status" value="1"/>
</dbReference>
<dbReference type="CDD" id="cd00090">
    <property type="entry name" value="HTH_ARSR"/>
    <property type="match status" value="1"/>
</dbReference>
<dbReference type="PANTHER" id="PTHR33164">
    <property type="entry name" value="TRANSCRIPTIONAL REGULATOR, MARR FAMILY"/>
    <property type="match status" value="1"/>
</dbReference>
<evidence type="ECO:0000259" key="4">
    <source>
        <dbReference type="SMART" id="SM00347"/>
    </source>
</evidence>
<dbReference type="InterPro" id="IPR011991">
    <property type="entry name" value="ArsR-like_HTH"/>
</dbReference>
<dbReference type="InterPro" id="IPR036388">
    <property type="entry name" value="WH-like_DNA-bd_sf"/>
</dbReference>
<organism evidence="5 6">
    <name type="scientific">Pseudonocardia lutea</name>
    <dbReference type="NCBI Taxonomy" id="2172015"/>
    <lineage>
        <taxon>Bacteria</taxon>
        <taxon>Bacillati</taxon>
        <taxon>Actinomycetota</taxon>
        <taxon>Actinomycetes</taxon>
        <taxon>Pseudonocardiales</taxon>
        <taxon>Pseudonocardiaceae</taxon>
        <taxon>Pseudonocardia</taxon>
    </lineage>
</organism>
<name>A0ABW1I3V6_9PSEU</name>
<evidence type="ECO:0000256" key="2">
    <source>
        <dbReference type="ARBA" id="ARBA00023125"/>
    </source>
</evidence>
<keyword evidence="6" id="KW-1185">Reference proteome</keyword>
<comment type="caution">
    <text evidence="5">The sequence shown here is derived from an EMBL/GenBank/DDBJ whole genome shotgun (WGS) entry which is preliminary data.</text>
</comment>
<dbReference type="InterPro" id="IPR039422">
    <property type="entry name" value="MarR/SlyA-like"/>
</dbReference>
<evidence type="ECO:0000313" key="6">
    <source>
        <dbReference type="Proteomes" id="UP001596119"/>
    </source>
</evidence>
<keyword evidence="3" id="KW-0804">Transcription</keyword>
<dbReference type="Gene3D" id="1.10.10.10">
    <property type="entry name" value="Winged helix-like DNA-binding domain superfamily/Winged helix DNA-binding domain"/>
    <property type="match status" value="1"/>
</dbReference>
<dbReference type="SMART" id="SM00347">
    <property type="entry name" value="HTH_MARR"/>
    <property type="match status" value="1"/>
</dbReference>
<dbReference type="InterPro" id="IPR000835">
    <property type="entry name" value="HTH_MarR-typ"/>
</dbReference>
<sequence>MTVSDPTLESWLRPLKDLLDTMDAAIAELYAQRGVRGVRTRFSMALIRLHHRGPMPIKELAAQIDVTHSAMSQTVTEMRKEGLVETAPGADARTREVTLTDQGRALVPFLEAEWRATEAAFAELDAALPYPMTRVISDVAAALRERPFLDRIRAHLPESERP</sequence>
<dbReference type="SUPFAM" id="SSF46785">
    <property type="entry name" value="Winged helix' DNA-binding domain"/>
    <property type="match status" value="1"/>
</dbReference>
<protein>
    <submittedName>
        <fullName evidence="5">MarR family winged helix-turn-helix transcriptional regulator</fullName>
    </submittedName>
</protein>
<evidence type="ECO:0000256" key="3">
    <source>
        <dbReference type="ARBA" id="ARBA00023163"/>
    </source>
</evidence>
<dbReference type="Proteomes" id="UP001596119">
    <property type="component" value="Unassembled WGS sequence"/>
</dbReference>
<gene>
    <name evidence="5" type="ORF">ACFQH9_01665</name>
</gene>
<reference evidence="6" key="1">
    <citation type="journal article" date="2019" name="Int. J. Syst. Evol. Microbiol.">
        <title>The Global Catalogue of Microorganisms (GCM) 10K type strain sequencing project: providing services to taxonomists for standard genome sequencing and annotation.</title>
        <authorList>
            <consortium name="The Broad Institute Genomics Platform"/>
            <consortium name="The Broad Institute Genome Sequencing Center for Infectious Disease"/>
            <person name="Wu L."/>
            <person name="Ma J."/>
        </authorList>
    </citation>
    <scope>NUCLEOTIDE SEQUENCE [LARGE SCALE GENOMIC DNA]</scope>
    <source>
        <strain evidence="6">CGMCC 4.7397</strain>
    </source>
</reference>
<accession>A0ABW1I3V6</accession>
<evidence type="ECO:0000313" key="5">
    <source>
        <dbReference type="EMBL" id="MFC5946984.1"/>
    </source>
</evidence>
<keyword evidence="1" id="KW-0805">Transcription regulation</keyword>
<feature type="domain" description="HTH marR-type" evidence="4">
    <location>
        <begin position="31"/>
        <end position="129"/>
    </location>
</feature>
<proteinExistence type="predicted"/>
<dbReference type="RefSeq" id="WP_379563406.1">
    <property type="nucleotide sequence ID" value="NZ_JBHSQK010000005.1"/>
</dbReference>
<dbReference type="Pfam" id="PF01047">
    <property type="entry name" value="MarR"/>
    <property type="match status" value="1"/>
</dbReference>
<dbReference type="EMBL" id="JBHSQK010000005">
    <property type="protein sequence ID" value="MFC5946984.1"/>
    <property type="molecule type" value="Genomic_DNA"/>
</dbReference>
<evidence type="ECO:0000256" key="1">
    <source>
        <dbReference type="ARBA" id="ARBA00023015"/>
    </source>
</evidence>
<keyword evidence="2" id="KW-0238">DNA-binding</keyword>